<keyword evidence="3" id="KW-0430">Lectin</keyword>
<dbReference type="EMBL" id="LT963352">
    <property type="protein sequence ID" value="SOR83884.1"/>
    <property type="molecule type" value="Genomic_DNA"/>
</dbReference>
<proteinExistence type="predicted"/>
<feature type="signal peptide" evidence="1">
    <location>
        <begin position="1"/>
        <end position="29"/>
    </location>
</feature>
<dbReference type="InterPro" id="IPR035992">
    <property type="entry name" value="Ricin_B-like_lectins"/>
</dbReference>
<keyword evidence="1" id="KW-0732">Signal</keyword>
<evidence type="ECO:0000313" key="3">
    <source>
        <dbReference type="EMBL" id="SOR83884.1"/>
    </source>
</evidence>
<dbReference type="AlphaFoldDB" id="A0A2N9BKJ4"/>
<dbReference type="InterPro" id="IPR000772">
    <property type="entry name" value="Ricin_B_lectin"/>
</dbReference>
<gene>
    <name evidence="3" type="ORF">SCNRRL3882_7330</name>
</gene>
<organism evidence="3 4">
    <name type="scientific">Streptomyces chartreusis NRRL 3882</name>
    <dbReference type="NCBI Taxonomy" id="1079985"/>
    <lineage>
        <taxon>Bacteria</taxon>
        <taxon>Bacillati</taxon>
        <taxon>Actinomycetota</taxon>
        <taxon>Actinomycetes</taxon>
        <taxon>Kitasatosporales</taxon>
        <taxon>Streptomycetaceae</taxon>
        <taxon>Streptomyces</taxon>
    </lineage>
</organism>
<dbReference type="OrthoDB" id="3645604at2"/>
<dbReference type="CDD" id="cd00161">
    <property type="entry name" value="beta-trefoil_Ricin-like"/>
    <property type="match status" value="1"/>
</dbReference>
<dbReference type="PROSITE" id="PS50231">
    <property type="entry name" value="RICIN_B_LECTIN"/>
    <property type="match status" value="1"/>
</dbReference>
<evidence type="ECO:0000313" key="4">
    <source>
        <dbReference type="Proteomes" id="UP000235464"/>
    </source>
</evidence>
<reference evidence="4" key="1">
    <citation type="submission" date="2017-11" db="EMBL/GenBank/DDBJ databases">
        <authorList>
            <person name="Wibberg D."/>
        </authorList>
    </citation>
    <scope>NUCLEOTIDE SEQUENCE [LARGE SCALE GENOMIC DNA]</scope>
</reference>
<feature type="domain" description="Ricin B lectin" evidence="2">
    <location>
        <begin position="126"/>
        <end position="180"/>
    </location>
</feature>
<dbReference type="Gene3D" id="2.80.10.50">
    <property type="match status" value="1"/>
</dbReference>
<evidence type="ECO:0000259" key="2">
    <source>
        <dbReference type="Pfam" id="PF14200"/>
    </source>
</evidence>
<dbReference type="GO" id="GO:0030246">
    <property type="term" value="F:carbohydrate binding"/>
    <property type="evidence" value="ECO:0007669"/>
    <property type="project" value="UniProtKB-KW"/>
</dbReference>
<evidence type="ECO:0000256" key="1">
    <source>
        <dbReference type="SAM" id="SignalP"/>
    </source>
</evidence>
<protein>
    <submittedName>
        <fullName evidence="3">Ricin-type beta-trefoil lectin domain protein</fullName>
    </submittedName>
</protein>
<keyword evidence="4" id="KW-1185">Reference proteome</keyword>
<accession>A0A2N9BKJ4</accession>
<feature type="domain" description="Ricin B lectin" evidence="2">
    <location>
        <begin position="46"/>
        <end position="117"/>
    </location>
</feature>
<dbReference type="Pfam" id="PF14200">
    <property type="entry name" value="RicinB_lectin_2"/>
    <property type="match status" value="2"/>
</dbReference>
<feature type="chain" id="PRO_5014867127" evidence="1">
    <location>
        <begin position="30"/>
        <end position="181"/>
    </location>
</feature>
<dbReference type="SUPFAM" id="SSF50370">
    <property type="entry name" value="Ricin B-like lectins"/>
    <property type="match status" value="1"/>
</dbReference>
<dbReference type="Proteomes" id="UP000235464">
    <property type="component" value="Chromosome I"/>
</dbReference>
<name>A0A2N9BKJ4_STRCX</name>
<dbReference type="RefSeq" id="WP_010040858.1">
    <property type="nucleotide sequence ID" value="NZ_LT962942.1"/>
</dbReference>
<sequence length="181" mass="18596">MRATRTRTAVASLLAGALLAAAGPAVAHAQSPQSSDPAPQKIAVSTARLVNLKSGKALQAVSTANGAKVVQQPTTSGQSLQIWEVYLFGDYYTFENQAAGRNLGINGASTSAGAAAIIATPSSDINQDWFADWNGYGGEYFAMVNRKSGLCLGISGASTANGAQAAQFPCDDSANQGWAMH</sequence>